<dbReference type="RefSeq" id="WP_092863917.1">
    <property type="nucleotide sequence ID" value="NZ_FOQH01000011.1"/>
</dbReference>
<feature type="compositionally biased region" description="Basic and acidic residues" evidence="1">
    <location>
        <begin position="146"/>
        <end position="156"/>
    </location>
</feature>
<evidence type="ECO:0000256" key="1">
    <source>
        <dbReference type="SAM" id="MobiDB-lite"/>
    </source>
</evidence>
<gene>
    <name evidence="3" type="ORF">SAMN05216258_11151</name>
</gene>
<feature type="transmembrane region" description="Helical" evidence="2">
    <location>
        <begin position="178"/>
        <end position="196"/>
    </location>
</feature>
<evidence type="ECO:0000313" key="3">
    <source>
        <dbReference type="EMBL" id="SFI94937.1"/>
    </source>
</evidence>
<organism evidence="3 4">
    <name type="scientific">Albimonas pacifica</name>
    <dbReference type="NCBI Taxonomy" id="1114924"/>
    <lineage>
        <taxon>Bacteria</taxon>
        <taxon>Pseudomonadati</taxon>
        <taxon>Pseudomonadota</taxon>
        <taxon>Alphaproteobacteria</taxon>
        <taxon>Rhodobacterales</taxon>
        <taxon>Paracoccaceae</taxon>
        <taxon>Albimonas</taxon>
    </lineage>
</organism>
<reference evidence="3 4" key="1">
    <citation type="submission" date="2016-10" db="EMBL/GenBank/DDBJ databases">
        <authorList>
            <person name="de Groot N.N."/>
        </authorList>
    </citation>
    <scope>NUCLEOTIDE SEQUENCE [LARGE SCALE GENOMIC DNA]</scope>
    <source>
        <strain evidence="3 4">CGMCC 1.11030</strain>
    </source>
</reference>
<feature type="compositionally biased region" description="Basic and acidic residues" evidence="1">
    <location>
        <begin position="102"/>
        <end position="123"/>
    </location>
</feature>
<feature type="region of interest" description="Disordered" evidence="1">
    <location>
        <begin position="1"/>
        <end position="169"/>
    </location>
</feature>
<dbReference type="AlphaFoldDB" id="A0A1I3MDB2"/>
<keyword evidence="4" id="KW-1185">Reference proteome</keyword>
<keyword evidence="2" id="KW-0472">Membrane</keyword>
<accession>A0A1I3MDB2</accession>
<keyword evidence="2" id="KW-1133">Transmembrane helix</keyword>
<proteinExistence type="predicted"/>
<evidence type="ECO:0008006" key="5">
    <source>
        <dbReference type="Google" id="ProtNLM"/>
    </source>
</evidence>
<sequence length="547" mass="56512">MSDKTDPDQTPAKGKTPDGATEATETETPSVDPADAPPRPDEIEDAATADEPSVDPRPEEMTAEEAELAAARPGVDPDTIPGDETVHPDAAEAGLDPIASTELREAQDAERPQAERPDEDFPHGDGSTWPEGRPDELAAGLDYDDREASREERAAPVEDDPFHDEHDEHARTSLAARALQALVILLLGAAIALWALPRVAPWLPAPIAEAVQAPGVITEAELTAMRAEIEEANATRFAALEARLAEAGAAAGAEGLSALETRVAELESRLEALGAAPGDGSGLSQQVEDLAAAQSNLRAQLDSLSGSLSNLGEEAGNLPPEAAERLSGFAAATEALRAEMGSISGRVDALAARLDEAEARFDERASAAESAAQEARTQAADAERRAQVNAAFAELTLSLDEGRPYAGPLNALADFGPAPEALAGPADAGVARLADLRESFTAAAHDAMEAQATEEAGESVAAQTLAALRARLQGVPVDRVEGEGLDAQLGAAAAALREGELAAALEALEGLPPAAGEAMAPWTERARARLAAMTAAQAWRAELLGGN</sequence>
<dbReference type="EMBL" id="FOQH01000011">
    <property type="protein sequence ID" value="SFI94937.1"/>
    <property type="molecule type" value="Genomic_DNA"/>
</dbReference>
<keyword evidence="2" id="KW-0812">Transmembrane</keyword>
<evidence type="ECO:0000313" key="4">
    <source>
        <dbReference type="Proteomes" id="UP000199377"/>
    </source>
</evidence>
<dbReference type="Gene3D" id="1.10.287.1490">
    <property type="match status" value="1"/>
</dbReference>
<dbReference type="Proteomes" id="UP000199377">
    <property type="component" value="Unassembled WGS sequence"/>
</dbReference>
<protein>
    <recommendedName>
        <fullName evidence="5">Inner membrane protein</fullName>
    </recommendedName>
</protein>
<evidence type="ECO:0000256" key="2">
    <source>
        <dbReference type="SAM" id="Phobius"/>
    </source>
</evidence>
<dbReference type="STRING" id="1114924.SAMN05216258_11151"/>
<name>A0A1I3MDB2_9RHOB</name>